<evidence type="ECO:0000256" key="3">
    <source>
        <dbReference type="ARBA" id="ARBA00023163"/>
    </source>
</evidence>
<dbReference type="EMBL" id="QVME01000002">
    <property type="protein sequence ID" value="RGE68885.1"/>
    <property type="molecule type" value="Genomic_DNA"/>
</dbReference>
<accession>A0A174LIT4</accession>
<keyword evidence="1" id="KW-0805">Transcription regulation</keyword>
<gene>
    <name evidence="5" type="primary">yvoA_1</name>
    <name evidence="6" type="ORF">B5F11_05715</name>
    <name evidence="7" type="ORF">DXC40_06225</name>
    <name evidence="5" type="ORF">ERS852551_00129</name>
</gene>
<dbReference type="InterPro" id="IPR000524">
    <property type="entry name" value="Tscrpt_reg_HTH_GntR"/>
</dbReference>
<dbReference type="PANTHER" id="PTHR44846:SF1">
    <property type="entry name" value="MANNOSYL-D-GLYCERATE TRANSPORT_METABOLISM SYSTEM REPRESSOR MNGR-RELATED"/>
    <property type="match status" value="1"/>
</dbReference>
<dbReference type="Proteomes" id="UP000196386">
    <property type="component" value="Unassembled WGS sequence"/>
</dbReference>
<dbReference type="PANTHER" id="PTHR44846">
    <property type="entry name" value="MANNOSYL-D-GLYCERATE TRANSPORT/METABOLISM SYSTEM REPRESSOR MNGR-RELATED"/>
    <property type="match status" value="1"/>
</dbReference>
<dbReference type="OrthoDB" id="457376at2"/>
<feature type="domain" description="HTH gntR-type" evidence="4">
    <location>
        <begin position="7"/>
        <end position="75"/>
    </location>
</feature>
<dbReference type="AlphaFoldDB" id="A0A174LIT4"/>
<protein>
    <submittedName>
        <fullName evidence="6 7">Transcriptional regulator</fullName>
    </submittedName>
    <submittedName>
        <fullName evidence="5">HTH-type transcriptional repressor yvoA</fullName>
    </submittedName>
</protein>
<dbReference type="PRINTS" id="PR00035">
    <property type="entry name" value="HTHGNTR"/>
</dbReference>
<dbReference type="SMART" id="SM00345">
    <property type="entry name" value="HTH_GNTR"/>
    <property type="match status" value="1"/>
</dbReference>
<reference evidence="5 8" key="1">
    <citation type="submission" date="2015-09" db="EMBL/GenBank/DDBJ databases">
        <authorList>
            <consortium name="Pathogen Informatics"/>
        </authorList>
    </citation>
    <scope>NUCLEOTIDE SEQUENCE [LARGE SCALE GENOMIC DNA]</scope>
    <source>
        <strain evidence="5 8">2789STDY5834939</strain>
    </source>
</reference>
<dbReference type="CDD" id="cd07377">
    <property type="entry name" value="WHTH_GntR"/>
    <property type="match status" value="1"/>
</dbReference>
<dbReference type="InterPro" id="IPR036388">
    <property type="entry name" value="WH-like_DNA-bd_sf"/>
</dbReference>
<dbReference type="Gene3D" id="1.10.10.10">
    <property type="entry name" value="Winged helix-like DNA-binding domain superfamily/Winged helix DNA-binding domain"/>
    <property type="match status" value="1"/>
</dbReference>
<sequence length="249" mass="28899">MATGYNPPKYFTVKNSILKMLDSGELEANAPLPSERELMLSHDVSRITIRKAIEELEQEGYVYKIQGKGTFVKGDQKRQNLISITSCTEDVKRQGMTATRKVLFNCIIDADRKRQSRLQLIEGDKVFNMARIYYADGEPINHTTVYLPYKLFPGIEAYDFSQCSLYGVLEEDYGVKITRAERTLEAVLAYEDICRYLNVNAGVPLILFNCVTYGEIKGREYPIENFKCYYRSDRFKFYIDQVRKDKFEK</sequence>
<name>A0A174LIT4_9FIRM</name>
<evidence type="ECO:0000256" key="1">
    <source>
        <dbReference type="ARBA" id="ARBA00023015"/>
    </source>
</evidence>
<dbReference type="InterPro" id="IPR028978">
    <property type="entry name" value="Chorismate_lyase_/UTRA_dom_sf"/>
</dbReference>
<evidence type="ECO:0000259" key="4">
    <source>
        <dbReference type="PROSITE" id="PS50949"/>
    </source>
</evidence>
<dbReference type="EMBL" id="NFKP01000005">
    <property type="protein sequence ID" value="OUP70137.1"/>
    <property type="molecule type" value="Genomic_DNA"/>
</dbReference>
<dbReference type="Pfam" id="PF07702">
    <property type="entry name" value="UTRA"/>
    <property type="match status" value="1"/>
</dbReference>
<dbReference type="SMART" id="SM00866">
    <property type="entry name" value="UTRA"/>
    <property type="match status" value="1"/>
</dbReference>
<proteinExistence type="predicted"/>
<dbReference type="SUPFAM" id="SSF46785">
    <property type="entry name" value="Winged helix' DNA-binding domain"/>
    <property type="match status" value="1"/>
</dbReference>
<dbReference type="Proteomes" id="UP000260828">
    <property type="component" value="Unassembled WGS sequence"/>
</dbReference>
<evidence type="ECO:0000313" key="8">
    <source>
        <dbReference type="Proteomes" id="UP000095765"/>
    </source>
</evidence>
<evidence type="ECO:0000313" key="7">
    <source>
        <dbReference type="EMBL" id="RGE68885.1"/>
    </source>
</evidence>
<reference evidence="9" key="2">
    <citation type="submission" date="2017-04" db="EMBL/GenBank/DDBJ databases">
        <title>Function of individual gut microbiota members based on whole genome sequencing of pure cultures obtained from chicken caecum.</title>
        <authorList>
            <person name="Medvecky M."/>
            <person name="Cejkova D."/>
            <person name="Polansky O."/>
            <person name="Karasova D."/>
            <person name="Kubasova T."/>
            <person name="Cizek A."/>
            <person name="Rychlik I."/>
        </authorList>
    </citation>
    <scope>NUCLEOTIDE SEQUENCE [LARGE SCALE GENOMIC DNA]</scope>
    <source>
        <strain evidence="9">An175</strain>
    </source>
</reference>
<evidence type="ECO:0000313" key="6">
    <source>
        <dbReference type="EMBL" id="OUP70137.1"/>
    </source>
</evidence>
<dbReference type="RefSeq" id="WP_055243719.1">
    <property type="nucleotide sequence ID" value="NZ_CABIWA010000002.1"/>
</dbReference>
<evidence type="ECO:0000313" key="9">
    <source>
        <dbReference type="Proteomes" id="UP000196386"/>
    </source>
</evidence>
<keyword evidence="2" id="KW-0238">DNA-binding</keyword>
<dbReference type="Gene3D" id="3.40.1410.10">
    <property type="entry name" value="Chorismate lyase-like"/>
    <property type="match status" value="1"/>
</dbReference>
<dbReference type="Proteomes" id="UP000095765">
    <property type="component" value="Unassembled WGS sequence"/>
</dbReference>
<reference evidence="7 10" key="4">
    <citation type="submission" date="2018-08" db="EMBL/GenBank/DDBJ databases">
        <title>A genome reference for cultivated species of the human gut microbiota.</title>
        <authorList>
            <person name="Zou Y."/>
            <person name="Xue W."/>
            <person name="Luo G."/>
        </authorList>
    </citation>
    <scope>NUCLEOTIDE SEQUENCE [LARGE SCALE GENOMIC DNA]</scope>
    <source>
        <strain evidence="7 10">TF05-12AC</strain>
    </source>
</reference>
<dbReference type="InterPro" id="IPR011663">
    <property type="entry name" value="UTRA"/>
</dbReference>
<keyword evidence="3" id="KW-0804">Transcription</keyword>
<dbReference type="SUPFAM" id="SSF64288">
    <property type="entry name" value="Chorismate lyase-like"/>
    <property type="match status" value="1"/>
</dbReference>
<evidence type="ECO:0000313" key="10">
    <source>
        <dbReference type="Proteomes" id="UP000260828"/>
    </source>
</evidence>
<dbReference type="InterPro" id="IPR050679">
    <property type="entry name" value="Bact_HTH_transcr_reg"/>
</dbReference>
<dbReference type="EMBL" id="CZBE01000001">
    <property type="protein sequence ID" value="CUP21988.1"/>
    <property type="molecule type" value="Genomic_DNA"/>
</dbReference>
<dbReference type="GO" id="GO:0003677">
    <property type="term" value="F:DNA binding"/>
    <property type="evidence" value="ECO:0007669"/>
    <property type="project" value="UniProtKB-KW"/>
</dbReference>
<evidence type="ECO:0000256" key="2">
    <source>
        <dbReference type="ARBA" id="ARBA00023125"/>
    </source>
</evidence>
<dbReference type="InterPro" id="IPR036390">
    <property type="entry name" value="WH_DNA-bd_sf"/>
</dbReference>
<dbReference type="Pfam" id="PF00392">
    <property type="entry name" value="GntR"/>
    <property type="match status" value="1"/>
</dbReference>
<organism evidence="5 8">
    <name type="scientific">Anaerotruncus colihominis</name>
    <dbReference type="NCBI Taxonomy" id="169435"/>
    <lineage>
        <taxon>Bacteria</taxon>
        <taxon>Bacillati</taxon>
        <taxon>Bacillota</taxon>
        <taxon>Clostridia</taxon>
        <taxon>Eubacteriales</taxon>
        <taxon>Oscillospiraceae</taxon>
        <taxon>Anaerotruncus</taxon>
    </lineage>
</organism>
<dbReference type="GO" id="GO:0003700">
    <property type="term" value="F:DNA-binding transcription factor activity"/>
    <property type="evidence" value="ECO:0007669"/>
    <property type="project" value="InterPro"/>
</dbReference>
<dbReference type="GO" id="GO:0045892">
    <property type="term" value="P:negative regulation of DNA-templated transcription"/>
    <property type="evidence" value="ECO:0007669"/>
    <property type="project" value="TreeGrafter"/>
</dbReference>
<reference evidence="6" key="3">
    <citation type="journal article" date="2018" name="BMC Genomics">
        <title>Whole genome sequencing and function prediction of 133 gut anaerobes isolated from chicken caecum in pure cultures.</title>
        <authorList>
            <person name="Medvecky M."/>
            <person name="Cejkova D."/>
            <person name="Polansky O."/>
            <person name="Karasova D."/>
            <person name="Kubasova T."/>
            <person name="Cizek A."/>
            <person name="Rychlik I."/>
        </authorList>
    </citation>
    <scope>NUCLEOTIDE SEQUENCE</scope>
    <source>
        <strain evidence="6">An175</strain>
    </source>
</reference>
<dbReference type="PROSITE" id="PS50949">
    <property type="entry name" value="HTH_GNTR"/>
    <property type="match status" value="1"/>
</dbReference>
<evidence type="ECO:0000313" key="5">
    <source>
        <dbReference type="EMBL" id="CUP21988.1"/>
    </source>
</evidence>